<comment type="caution">
    <text evidence="7">The sequence shown here is derived from an EMBL/GenBank/DDBJ whole genome shotgun (WGS) entry which is preliminary data.</text>
</comment>
<dbReference type="InterPro" id="IPR036271">
    <property type="entry name" value="Tet_transcr_reg_TetR-rel_C_sf"/>
</dbReference>
<dbReference type="PROSITE" id="PS50977">
    <property type="entry name" value="HTH_TETR_2"/>
    <property type="match status" value="1"/>
</dbReference>
<dbReference type="SUPFAM" id="SSF48498">
    <property type="entry name" value="Tetracyclin repressor-like, C-terminal domain"/>
    <property type="match status" value="1"/>
</dbReference>
<dbReference type="PANTHER" id="PTHR47506">
    <property type="entry name" value="TRANSCRIPTIONAL REGULATORY PROTEIN"/>
    <property type="match status" value="1"/>
</dbReference>
<dbReference type="PANTHER" id="PTHR47506:SF7">
    <property type="entry name" value="TRANSCRIPTIONAL REGULATORY PROTEIN"/>
    <property type="match status" value="1"/>
</dbReference>
<evidence type="ECO:0000256" key="2">
    <source>
        <dbReference type="ARBA" id="ARBA00023125"/>
    </source>
</evidence>
<accession>A0A6L9S8D6</accession>
<organism evidence="7 8">
    <name type="scientific">Phytoactinopolyspora halotolerans</name>
    <dbReference type="NCBI Taxonomy" id="1981512"/>
    <lineage>
        <taxon>Bacteria</taxon>
        <taxon>Bacillati</taxon>
        <taxon>Actinomycetota</taxon>
        <taxon>Actinomycetes</taxon>
        <taxon>Jiangellales</taxon>
        <taxon>Jiangellaceae</taxon>
        <taxon>Phytoactinopolyspora</taxon>
    </lineage>
</organism>
<proteinExistence type="predicted"/>
<evidence type="ECO:0000256" key="5">
    <source>
        <dbReference type="SAM" id="MobiDB-lite"/>
    </source>
</evidence>
<dbReference type="InterPro" id="IPR009057">
    <property type="entry name" value="Homeodomain-like_sf"/>
</dbReference>
<evidence type="ECO:0000256" key="1">
    <source>
        <dbReference type="ARBA" id="ARBA00023015"/>
    </source>
</evidence>
<dbReference type="GO" id="GO:0003677">
    <property type="term" value="F:DNA binding"/>
    <property type="evidence" value="ECO:0007669"/>
    <property type="project" value="UniProtKB-UniRule"/>
</dbReference>
<dbReference type="Proteomes" id="UP000475214">
    <property type="component" value="Unassembled WGS sequence"/>
</dbReference>
<dbReference type="Pfam" id="PF00440">
    <property type="entry name" value="TetR_N"/>
    <property type="match status" value="1"/>
</dbReference>
<feature type="DNA-binding region" description="H-T-H motif" evidence="4">
    <location>
        <begin position="48"/>
        <end position="67"/>
    </location>
</feature>
<keyword evidence="8" id="KW-1185">Reference proteome</keyword>
<name>A0A6L9S8D6_9ACTN</name>
<feature type="region of interest" description="Disordered" evidence="5">
    <location>
        <begin position="1"/>
        <end position="23"/>
    </location>
</feature>
<dbReference type="InterPro" id="IPR001647">
    <property type="entry name" value="HTH_TetR"/>
</dbReference>
<keyword evidence="1" id="KW-0805">Transcription regulation</keyword>
<dbReference type="EMBL" id="JAAGOA010000009">
    <property type="protein sequence ID" value="NEE01466.1"/>
    <property type="molecule type" value="Genomic_DNA"/>
</dbReference>
<evidence type="ECO:0000313" key="7">
    <source>
        <dbReference type="EMBL" id="NEE01466.1"/>
    </source>
</evidence>
<evidence type="ECO:0000313" key="8">
    <source>
        <dbReference type="Proteomes" id="UP000475214"/>
    </source>
</evidence>
<evidence type="ECO:0000256" key="4">
    <source>
        <dbReference type="PROSITE-ProRule" id="PRU00335"/>
    </source>
</evidence>
<feature type="domain" description="HTH tetR-type" evidence="6">
    <location>
        <begin position="25"/>
        <end position="85"/>
    </location>
</feature>
<gene>
    <name evidence="7" type="ORF">G1H10_14925</name>
</gene>
<keyword evidence="2 4" id="KW-0238">DNA-binding</keyword>
<reference evidence="7 8" key="1">
    <citation type="submission" date="2020-02" db="EMBL/GenBank/DDBJ databases">
        <authorList>
            <person name="Li X.-J."/>
            <person name="Han X.-M."/>
        </authorList>
    </citation>
    <scope>NUCLEOTIDE SEQUENCE [LARGE SCALE GENOMIC DNA]</scope>
    <source>
        <strain evidence="7 8">CCTCC AB 2017055</strain>
    </source>
</reference>
<keyword evidence="3" id="KW-0804">Transcription</keyword>
<dbReference type="Gene3D" id="1.10.357.10">
    <property type="entry name" value="Tetracycline Repressor, domain 2"/>
    <property type="match status" value="1"/>
</dbReference>
<protein>
    <submittedName>
        <fullName evidence="7">TetR/AcrR family transcriptional regulator</fullName>
    </submittedName>
</protein>
<sequence>MGPVHPQSPPAESAGTGRRTRIDDDAARERALQAADRLYYSRGIQAVGMDDLRAESGLSLKRLYALFPSKEAIVEEVLHRRHDTWVQGVTSAVQLAHSPRERLLAIYDFLGRWFSDDDFRGCAFINSFGELAGVVPRVAEIVRDHKTDFQRYVAQLVADAGGSADLGPQLVLLAEGAQVTAAIAGTPEAAGHARRAAETLIDADLNVGVRA</sequence>
<dbReference type="AlphaFoldDB" id="A0A6L9S8D6"/>
<dbReference type="SUPFAM" id="SSF46689">
    <property type="entry name" value="Homeodomain-like"/>
    <property type="match status" value="1"/>
</dbReference>
<evidence type="ECO:0000256" key="3">
    <source>
        <dbReference type="ARBA" id="ARBA00023163"/>
    </source>
</evidence>
<evidence type="ECO:0000259" key="6">
    <source>
        <dbReference type="PROSITE" id="PS50977"/>
    </source>
</evidence>